<evidence type="ECO:0000256" key="2">
    <source>
        <dbReference type="PROSITE-ProRule" id="PRU00117"/>
    </source>
</evidence>
<evidence type="ECO:0000313" key="5">
    <source>
        <dbReference type="EMBL" id="KAL3307920.1"/>
    </source>
</evidence>
<dbReference type="InterPro" id="IPR036612">
    <property type="entry name" value="KH_dom_type_1_sf"/>
</dbReference>
<sequence>TSDRVCIITGTIKSVLQVYQYISEKIYQKPDTPVRESNREIISRHKQVKILVPNSTAGMIIGKKGAYIEELKKSTGTFIQLSQKCPTMNLVERTVVIGGELEDTRKVVDLLVRKIAEDPQHASCCTLSYYESTGPVASAYSSGSPFASRSTYFNPPIFPPTSATTYQLPAGGTTTGSSGLYPGQQGITLSHFAHYPTQNRPFGILNAANSPTSPGAAAGGLDQARLNQFRGDALSDSFGRMSVQQFAHVPNGRAQVSTYLSQQRPSQQGAPVDAGPFRSMPSQNRSSMGD</sequence>
<dbReference type="Proteomes" id="UP001626550">
    <property type="component" value="Unassembled WGS sequence"/>
</dbReference>
<dbReference type="SUPFAM" id="SSF54791">
    <property type="entry name" value="Eukaryotic type KH-domain (KH-domain type I)"/>
    <property type="match status" value="1"/>
</dbReference>
<reference evidence="5 6" key="1">
    <citation type="submission" date="2024-11" db="EMBL/GenBank/DDBJ databases">
        <title>Adaptive evolution of stress response genes in parasites aligns with host niche diversity.</title>
        <authorList>
            <person name="Hahn C."/>
            <person name="Resl P."/>
        </authorList>
    </citation>
    <scope>NUCLEOTIDE SEQUENCE [LARGE SCALE GENOMIC DNA]</scope>
    <source>
        <strain evidence="5">EGGRZ-B1_66</strain>
        <tissue evidence="5">Body</tissue>
    </source>
</reference>
<dbReference type="SMART" id="SM00322">
    <property type="entry name" value="KH"/>
    <property type="match status" value="1"/>
</dbReference>
<evidence type="ECO:0000256" key="1">
    <source>
        <dbReference type="ARBA" id="ARBA00022737"/>
    </source>
</evidence>
<keyword evidence="6" id="KW-1185">Reference proteome</keyword>
<feature type="domain" description="K Homology" evidence="4">
    <location>
        <begin position="44"/>
        <end position="116"/>
    </location>
</feature>
<dbReference type="Pfam" id="PF00013">
    <property type="entry name" value="KH_1"/>
    <property type="match status" value="1"/>
</dbReference>
<dbReference type="Gene3D" id="3.30.310.210">
    <property type="match status" value="1"/>
</dbReference>
<dbReference type="InterPro" id="IPR004088">
    <property type="entry name" value="KH_dom_type_1"/>
</dbReference>
<dbReference type="InterPro" id="IPR004087">
    <property type="entry name" value="KH_dom"/>
</dbReference>
<evidence type="ECO:0000313" key="6">
    <source>
        <dbReference type="Proteomes" id="UP001626550"/>
    </source>
</evidence>
<dbReference type="GO" id="GO:0003723">
    <property type="term" value="F:RNA binding"/>
    <property type="evidence" value="ECO:0007669"/>
    <property type="project" value="UniProtKB-UniRule"/>
</dbReference>
<dbReference type="AlphaFoldDB" id="A0ABD2PKD3"/>
<keyword evidence="1" id="KW-0677">Repeat</keyword>
<evidence type="ECO:0000259" key="4">
    <source>
        <dbReference type="SMART" id="SM00322"/>
    </source>
</evidence>
<evidence type="ECO:0000256" key="3">
    <source>
        <dbReference type="SAM" id="MobiDB-lite"/>
    </source>
</evidence>
<dbReference type="PANTHER" id="PTHR10288">
    <property type="entry name" value="KH DOMAIN CONTAINING RNA BINDING PROTEIN"/>
    <property type="match status" value="1"/>
</dbReference>
<feature type="compositionally biased region" description="Polar residues" evidence="3">
    <location>
        <begin position="280"/>
        <end position="290"/>
    </location>
</feature>
<feature type="compositionally biased region" description="Polar residues" evidence="3">
    <location>
        <begin position="258"/>
        <end position="269"/>
    </location>
</feature>
<dbReference type="PROSITE" id="PS50084">
    <property type="entry name" value="KH_TYPE_1"/>
    <property type="match status" value="1"/>
</dbReference>
<gene>
    <name evidence="5" type="primary">NOVA1_4</name>
    <name evidence="5" type="ORF">Ciccas_013555</name>
</gene>
<keyword evidence="2" id="KW-0694">RNA-binding</keyword>
<dbReference type="EMBL" id="JBJKFK010006204">
    <property type="protein sequence ID" value="KAL3307920.1"/>
    <property type="molecule type" value="Genomic_DNA"/>
</dbReference>
<feature type="region of interest" description="Disordered" evidence="3">
    <location>
        <begin position="258"/>
        <end position="290"/>
    </location>
</feature>
<feature type="non-terminal residue" evidence="5">
    <location>
        <position position="1"/>
    </location>
</feature>
<proteinExistence type="predicted"/>
<organism evidence="5 6">
    <name type="scientific">Cichlidogyrus casuarinus</name>
    <dbReference type="NCBI Taxonomy" id="1844966"/>
    <lineage>
        <taxon>Eukaryota</taxon>
        <taxon>Metazoa</taxon>
        <taxon>Spiralia</taxon>
        <taxon>Lophotrochozoa</taxon>
        <taxon>Platyhelminthes</taxon>
        <taxon>Monogenea</taxon>
        <taxon>Monopisthocotylea</taxon>
        <taxon>Dactylogyridea</taxon>
        <taxon>Ancyrocephalidae</taxon>
        <taxon>Cichlidogyrus</taxon>
    </lineage>
</organism>
<accession>A0ABD2PKD3</accession>
<comment type="caution">
    <text evidence="5">The sequence shown here is derived from an EMBL/GenBank/DDBJ whole genome shotgun (WGS) entry which is preliminary data.</text>
</comment>
<name>A0ABD2PKD3_9PLAT</name>
<protein>
    <submittedName>
        <fullName evidence="5">RNA-binding protein Nova-1</fullName>
    </submittedName>
</protein>